<feature type="non-terminal residue" evidence="1">
    <location>
        <position position="1"/>
    </location>
</feature>
<comment type="caution">
    <text evidence="1">The sequence shown here is derived from an EMBL/GenBank/DDBJ whole genome shotgun (WGS) entry which is preliminary data.</text>
</comment>
<keyword evidence="2" id="KW-1185">Reference proteome</keyword>
<name>A0A6A0AAW8_HAELA</name>
<organism evidence="1 2">
    <name type="scientific">Haematococcus lacustris</name>
    <name type="common">Green alga</name>
    <name type="synonym">Haematococcus pluvialis</name>
    <dbReference type="NCBI Taxonomy" id="44745"/>
    <lineage>
        <taxon>Eukaryota</taxon>
        <taxon>Viridiplantae</taxon>
        <taxon>Chlorophyta</taxon>
        <taxon>core chlorophytes</taxon>
        <taxon>Chlorophyceae</taxon>
        <taxon>CS clade</taxon>
        <taxon>Chlamydomonadales</taxon>
        <taxon>Haematococcaceae</taxon>
        <taxon>Haematococcus</taxon>
    </lineage>
</organism>
<proteinExistence type="predicted"/>
<evidence type="ECO:0000313" key="2">
    <source>
        <dbReference type="Proteomes" id="UP000485058"/>
    </source>
</evidence>
<evidence type="ECO:0000313" key="1">
    <source>
        <dbReference type="EMBL" id="GFH29816.1"/>
    </source>
</evidence>
<gene>
    <name evidence="1" type="ORF">HaLaN_28544</name>
</gene>
<sequence length="73" mass="8077">MVLHLLLRKLSGRPRCASLDAFLSLDELLVDISDDLPSWQTYPKPCKSTTGRTTHALQVLLMPKGRTAGSSLR</sequence>
<dbReference type="AlphaFoldDB" id="A0A6A0AAW8"/>
<protein>
    <submittedName>
        <fullName evidence="1">Uncharacterized protein</fullName>
    </submittedName>
</protein>
<dbReference type="Proteomes" id="UP000485058">
    <property type="component" value="Unassembled WGS sequence"/>
</dbReference>
<accession>A0A6A0AAW8</accession>
<reference evidence="1 2" key="1">
    <citation type="submission" date="2020-02" db="EMBL/GenBank/DDBJ databases">
        <title>Draft genome sequence of Haematococcus lacustris strain NIES-144.</title>
        <authorList>
            <person name="Morimoto D."/>
            <person name="Nakagawa S."/>
            <person name="Yoshida T."/>
            <person name="Sawayama S."/>
        </authorList>
    </citation>
    <scope>NUCLEOTIDE SEQUENCE [LARGE SCALE GENOMIC DNA]</scope>
    <source>
        <strain evidence="1 2">NIES-144</strain>
    </source>
</reference>
<dbReference type="EMBL" id="BLLF01004542">
    <property type="protein sequence ID" value="GFH29816.1"/>
    <property type="molecule type" value="Genomic_DNA"/>
</dbReference>